<dbReference type="PANTHER" id="PTHR43401">
    <property type="entry name" value="L-THREONINE 3-DEHYDROGENASE"/>
    <property type="match status" value="1"/>
</dbReference>
<dbReference type="EMBL" id="FNZH01000010">
    <property type="protein sequence ID" value="SEJ73341.1"/>
    <property type="molecule type" value="Genomic_DNA"/>
</dbReference>
<dbReference type="Gene3D" id="3.90.180.10">
    <property type="entry name" value="Medium-chain alcohol dehydrogenases, catalytic domain"/>
    <property type="match status" value="1"/>
</dbReference>
<dbReference type="SUPFAM" id="SSF50129">
    <property type="entry name" value="GroES-like"/>
    <property type="match status" value="1"/>
</dbReference>
<dbReference type="GO" id="GO:0016491">
    <property type="term" value="F:oxidoreductase activity"/>
    <property type="evidence" value="ECO:0007669"/>
    <property type="project" value="UniProtKB-KW"/>
</dbReference>
<dbReference type="STRING" id="1416801.SAMN05192553_11037"/>
<dbReference type="Pfam" id="PF00107">
    <property type="entry name" value="ADH_zinc_N"/>
    <property type="match status" value="1"/>
</dbReference>
<evidence type="ECO:0000313" key="5">
    <source>
        <dbReference type="Proteomes" id="UP000199403"/>
    </source>
</evidence>
<dbReference type="AlphaFoldDB" id="A0A1H7B6A3"/>
<name>A0A1H7B6A3_9BACT</name>
<feature type="domain" description="Alcohol dehydrogenase-like N-terminal" evidence="3">
    <location>
        <begin position="23"/>
        <end position="130"/>
    </location>
</feature>
<dbReference type="Gene3D" id="3.40.50.720">
    <property type="entry name" value="NAD(P)-binding Rossmann-like Domain"/>
    <property type="match status" value="1"/>
</dbReference>
<keyword evidence="5" id="KW-1185">Reference proteome</keyword>
<evidence type="ECO:0008006" key="6">
    <source>
        <dbReference type="Google" id="ProtNLM"/>
    </source>
</evidence>
<protein>
    <recommendedName>
        <fullName evidence="6">2-desacetyl-2-hydroxyethyl bacteriochlorophyllide A dehydrogenase</fullName>
    </recommendedName>
</protein>
<keyword evidence="1" id="KW-0560">Oxidoreductase</keyword>
<organism evidence="4 5">
    <name type="scientific">Cyclobacterium xiamenense</name>
    <dbReference type="NCBI Taxonomy" id="1297121"/>
    <lineage>
        <taxon>Bacteria</taxon>
        <taxon>Pseudomonadati</taxon>
        <taxon>Bacteroidota</taxon>
        <taxon>Cytophagia</taxon>
        <taxon>Cytophagales</taxon>
        <taxon>Cyclobacteriaceae</taxon>
        <taxon>Cyclobacterium</taxon>
    </lineage>
</organism>
<sequence>MKAIRCERPGLFLLHEIAIPEPGKNEALLQIRKVGICGTDLHAFAGNQAFFSYPRILGHEIAARVSRSNSANLEEGTPVVVIPYIHCGECIACKVGKTNCCERLKVLGVHTDGAMQEFLVVSESLLIPTPRLTWTEMAMVEPLSVAAHAVNRARIKKGDRVLVMGCGPIGLALLVYAKLAGAEVTAMDLNEERLAAAAKDFFADQLLAVKNNGSAESATINAFQVVFDATGNKQAMESGPGYVCHGGTYVLVGLYKADLCFHHPAIHAKELTLLCSRNATKDDFLFVIESLEKKQFPAEAYHSHSLPFAEVPGKFETLTGPANTVIKAMVDFPEVLP</sequence>
<dbReference type="SUPFAM" id="SSF51735">
    <property type="entry name" value="NAD(P)-binding Rossmann-fold domains"/>
    <property type="match status" value="1"/>
</dbReference>
<dbReference type="InterPro" id="IPR036291">
    <property type="entry name" value="NAD(P)-bd_dom_sf"/>
</dbReference>
<evidence type="ECO:0000259" key="3">
    <source>
        <dbReference type="Pfam" id="PF08240"/>
    </source>
</evidence>
<dbReference type="RefSeq" id="WP_092178427.1">
    <property type="nucleotide sequence ID" value="NZ_FNZH01000010.1"/>
</dbReference>
<dbReference type="InterPro" id="IPR011032">
    <property type="entry name" value="GroES-like_sf"/>
</dbReference>
<dbReference type="CDD" id="cd08261">
    <property type="entry name" value="Zn_ADH7"/>
    <property type="match status" value="1"/>
</dbReference>
<dbReference type="Proteomes" id="UP000199403">
    <property type="component" value="Unassembled WGS sequence"/>
</dbReference>
<feature type="domain" description="Alcohol dehydrogenase-like C-terminal" evidence="2">
    <location>
        <begin position="168"/>
        <end position="285"/>
    </location>
</feature>
<dbReference type="InterPro" id="IPR013149">
    <property type="entry name" value="ADH-like_C"/>
</dbReference>
<gene>
    <name evidence="4" type="ORF">SAMN05192553_11037</name>
</gene>
<dbReference type="OrthoDB" id="9806940at2"/>
<dbReference type="InterPro" id="IPR050129">
    <property type="entry name" value="Zn_alcohol_dh"/>
</dbReference>
<evidence type="ECO:0000259" key="2">
    <source>
        <dbReference type="Pfam" id="PF00107"/>
    </source>
</evidence>
<proteinExistence type="predicted"/>
<dbReference type="PANTHER" id="PTHR43401:SF3">
    <property type="entry name" value="L-GALACTONATE-5-DEHYDROGENASE"/>
    <property type="match status" value="1"/>
</dbReference>
<accession>A0A1H7B6A3</accession>
<evidence type="ECO:0000256" key="1">
    <source>
        <dbReference type="ARBA" id="ARBA00023002"/>
    </source>
</evidence>
<evidence type="ECO:0000313" key="4">
    <source>
        <dbReference type="EMBL" id="SEJ73341.1"/>
    </source>
</evidence>
<reference evidence="5" key="1">
    <citation type="submission" date="2016-10" db="EMBL/GenBank/DDBJ databases">
        <authorList>
            <person name="Varghese N."/>
            <person name="Submissions S."/>
        </authorList>
    </citation>
    <scope>NUCLEOTIDE SEQUENCE [LARGE SCALE GENOMIC DNA]</scope>
    <source>
        <strain evidence="5">IBRC-M 10761</strain>
    </source>
</reference>
<dbReference type="Pfam" id="PF08240">
    <property type="entry name" value="ADH_N"/>
    <property type="match status" value="1"/>
</dbReference>
<dbReference type="InterPro" id="IPR013154">
    <property type="entry name" value="ADH-like_N"/>
</dbReference>